<reference evidence="1 2" key="1">
    <citation type="journal article" date="2008" name="Nature">
        <title>The genome of the choanoflagellate Monosiga brevicollis and the origin of metazoans.</title>
        <authorList>
            <consortium name="JGI Sequencing"/>
            <person name="King N."/>
            <person name="Westbrook M.J."/>
            <person name="Young S.L."/>
            <person name="Kuo A."/>
            <person name="Abedin M."/>
            <person name="Chapman J."/>
            <person name="Fairclough S."/>
            <person name="Hellsten U."/>
            <person name="Isogai Y."/>
            <person name="Letunic I."/>
            <person name="Marr M."/>
            <person name="Pincus D."/>
            <person name="Putnam N."/>
            <person name="Rokas A."/>
            <person name="Wright K.J."/>
            <person name="Zuzow R."/>
            <person name="Dirks W."/>
            <person name="Good M."/>
            <person name="Goodstein D."/>
            <person name="Lemons D."/>
            <person name="Li W."/>
            <person name="Lyons J.B."/>
            <person name="Morris A."/>
            <person name="Nichols S."/>
            <person name="Richter D.J."/>
            <person name="Salamov A."/>
            <person name="Bork P."/>
            <person name="Lim W.A."/>
            <person name="Manning G."/>
            <person name="Miller W.T."/>
            <person name="McGinnis W."/>
            <person name="Shapiro H."/>
            <person name="Tjian R."/>
            <person name="Grigoriev I.V."/>
            <person name="Rokhsar D."/>
        </authorList>
    </citation>
    <scope>NUCLEOTIDE SEQUENCE [LARGE SCALE GENOMIC DNA]</scope>
    <source>
        <strain evidence="2">MX1 / ATCC 50154</strain>
    </source>
</reference>
<dbReference type="AlphaFoldDB" id="A9VEL8"/>
<dbReference type="EMBL" id="CH991707">
    <property type="protein sequence ID" value="EDQ84023.1"/>
    <property type="molecule type" value="Genomic_DNA"/>
</dbReference>
<evidence type="ECO:0000313" key="2">
    <source>
        <dbReference type="Proteomes" id="UP000001357"/>
    </source>
</evidence>
<dbReference type="InterPro" id="IPR035986">
    <property type="entry name" value="PKD_dom_sf"/>
</dbReference>
<sequence>MNHTVTYVAVDVSGNTREVDVVVEVRDSVLPTAVAQDYTVVLDGTGNGVLAALSVDFGSSDACGVASMSVTPSTFTCSDLGSQTVTLTVTDNNGNSATATSTVSVVDQTAPTVVVQDVEVELDVNGDASVTVAEIDNGSSDACTASGSLVTSLDVAAFDCDDVGSGVAVTLTVTDEAGNVASETATVTVVDRVLPTVVGQNVTLTLSAGGAVGLVAGSVDAGSSDACGVATVSIDVDSFSCASVDASPNAVELSVVDNHGNMATDTYYVTVVDETAPAFIITPTTLELDAAGPSQTSFDCADLDSVVAVSYTITDVNGNQASSSVDVAVVDSVPP</sequence>
<dbReference type="KEGG" id="mbr:MONBRDRAFT_30665"/>
<proteinExistence type="predicted"/>
<organism evidence="1 2">
    <name type="scientific">Monosiga brevicollis</name>
    <name type="common">Choanoflagellate</name>
    <dbReference type="NCBI Taxonomy" id="81824"/>
    <lineage>
        <taxon>Eukaryota</taxon>
        <taxon>Choanoflagellata</taxon>
        <taxon>Craspedida</taxon>
        <taxon>Salpingoecidae</taxon>
        <taxon>Monosiga</taxon>
    </lineage>
</organism>
<protein>
    <recommendedName>
        <fullName evidence="3">HYR domain-containing protein</fullName>
    </recommendedName>
</protein>
<dbReference type="Gene3D" id="2.60.40.10">
    <property type="entry name" value="Immunoglobulins"/>
    <property type="match status" value="1"/>
</dbReference>
<dbReference type="InterPro" id="IPR013783">
    <property type="entry name" value="Ig-like_fold"/>
</dbReference>
<accession>A9VEL8</accession>
<dbReference type="PANTHER" id="PTHR24273:SF32">
    <property type="entry name" value="HYALIN"/>
    <property type="match status" value="1"/>
</dbReference>
<dbReference type="PANTHER" id="PTHR24273">
    <property type="entry name" value="FI04643P-RELATED"/>
    <property type="match status" value="1"/>
</dbReference>
<dbReference type="Proteomes" id="UP000001357">
    <property type="component" value="Unassembled WGS sequence"/>
</dbReference>
<dbReference type="RefSeq" id="XP_001751165.1">
    <property type="nucleotide sequence ID" value="XM_001751113.1"/>
</dbReference>
<evidence type="ECO:0000313" key="1">
    <source>
        <dbReference type="EMBL" id="EDQ84023.1"/>
    </source>
</evidence>
<dbReference type="GeneID" id="5896426"/>
<gene>
    <name evidence="1" type="ORF">MONBRDRAFT_30665</name>
</gene>
<dbReference type="InParanoid" id="A9VEL8"/>
<name>A9VEL8_MONBE</name>
<evidence type="ECO:0008006" key="3">
    <source>
        <dbReference type="Google" id="ProtNLM"/>
    </source>
</evidence>
<dbReference type="SUPFAM" id="SSF49299">
    <property type="entry name" value="PKD domain"/>
    <property type="match status" value="1"/>
</dbReference>
<feature type="non-terminal residue" evidence="1">
    <location>
        <position position="335"/>
    </location>
</feature>
<keyword evidence="2" id="KW-1185">Reference proteome</keyword>